<comment type="similarity">
    <text evidence="2 6">Belongs to the drug/metabolite transporter (DMT) superfamily. Plant drug/metabolite exporter (P-DME) (TC 2.A.7.4) family.</text>
</comment>
<protein>
    <recommendedName>
        <fullName evidence="6">WAT1-related protein</fullName>
    </recommendedName>
</protein>
<dbReference type="Proteomes" id="UP001055439">
    <property type="component" value="Chromosome 3"/>
</dbReference>
<dbReference type="EMBL" id="CP097505">
    <property type="protein sequence ID" value="URD92088.1"/>
    <property type="molecule type" value="Genomic_DNA"/>
</dbReference>
<keyword evidence="9" id="KW-1185">Reference proteome</keyword>
<comment type="subcellular location">
    <subcellularLocation>
        <location evidence="1 6">Membrane</location>
        <topology evidence="1 6">Multi-pass membrane protein</topology>
    </subcellularLocation>
</comment>
<feature type="transmembrane region" description="Helical" evidence="6">
    <location>
        <begin position="107"/>
        <end position="125"/>
    </location>
</feature>
<accession>A0A9E7FDU8</accession>
<evidence type="ECO:0000256" key="2">
    <source>
        <dbReference type="ARBA" id="ARBA00007635"/>
    </source>
</evidence>
<evidence type="ECO:0000256" key="3">
    <source>
        <dbReference type="ARBA" id="ARBA00022692"/>
    </source>
</evidence>
<dbReference type="GO" id="GO:0016020">
    <property type="term" value="C:membrane"/>
    <property type="evidence" value="ECO:0007669"/>
    <property type="project" value="UniProtKB-SubCell"/>
</dbReference>
<evidence type="ECO:0000256" key="4">
    <source>
        <dbReference type="ARBA" id="ARBA00022989"/>
    </source>
</evidence>
<reference evidence="8" key="1">
    <citation type="submission" date="2022-05" db="EMBL/GenBank/DDBJ databases">
        <title>The Musa troglodytarum L. genome provides insights into the mechanism of non-climacteric behaviour and enrichment of carotenoids.</title>
        <authorList>
            <person name="Wang J."/>
        </authorList>
    </citation>
    <scope>NUCLEOTIDE SEQUENCE</scope>
    <source>
        <tissue evidence="8">Leaf</tissue>
    </source>
</reference>
<keyword evidence="4 6" id="KW-1133">Transmembrane helix</keyword>
<dbReference type="PANTHER" id="PTHR31218">
    <property type="entry name" value="WAT1-RELATED PROTEIN"/>
    <property type="match status" value="1"/>
</dbReference>
<evidence type="ECO:0000313" key="9">
    <source>
        <dbReference type="Proteomes" id="UP001055439"/>
    </source>
</evidence>
<organism evidence="8 9">
    <name type="scientific">Musa troglodytarum</name>
    <name type="common">fe'i banana</name>
    <dbReference type="NCBI Taxonomy" id="320322"/>
    <lineage>
        <taxon>Eukaryota</taxon>
        <taxon>Viridiplantae</taxon>
        <taxon>Streptophyta</taxon>
        <taxon>Embryophyta</taxon>
        <taxon>Tracheophyta</taxon>
        <taxon>Spermatophyta</taxon>
        <taxon>Magnoliopsida</taxon>
        <taxon>Liliopsida</taxon>
        <taxon>Zingiberales</taxon>
        <taxon>Musaceae</taxon>
        <taxon>Musa</taxon>
    </lineage>
</organism>
<name>A0A9E7FDU8_9LILI</name>
<sequence>MGVGEVWRSVRPYLAMVFLQFGYAGMYVVSVVSLKQGMSHYVLVVYRNAIAAVVVGPFALWFERKGRPKMTLPIFLKIMALALLEPVLDQNFYYMGTKATSASFSSALYNILPAVTFVNAIILRMEKVDIKKRRSQAKIFGTAVTVLGALIMILYKGPIMEFVWNRGRHHRAESAAQSDAHWLAGTFMLLFSCFCWSAFFILQVIVFHLLSLSLSLSLSDCVGHVKEPSTHFVRGNWAVQSHTLKSYPAELSLSTLICVFGAGQGGAVALFMERGVKPWSIGFDMRLFTAIYSALVMKERGPVFVTAFSPLCMIIVAFMGTTILAEEISLGRVIGAVVIVFGLYSLIWGKSADHLSPQSTDNSGGKKHGALELPKSVDDATAANSVDFVAIVDIPPAKKP</sequence>
<dbReference type="InterPro" id="IPR000620">
    <property type="entry name" value="EamA_dom"/>
</dbReference>
<gene>
    <name evidence="8" type="ORF">MUK42_00393</name>
</gene>
<feature type="transmembrane region" description="Helical" evidence="6">
    <location>
        <begin position="303"/>
        <end position="324"/>
    </location>
</feature>
<keyword evidence="3 6" id="KW-0812">Transmembrane</keyword>
<proteinExistence type="inferred from homology"/>
<evidence type="ECO:0000256" key="1">
    <source>
        <dbReference type="ARBA" id="ARBA00004141"/>
    </source>
</evidence>
<dbReference type="InterPro" id="IPR037185">
    <property type="entry name" value="EmrE-like"/>
</dbReference>
<dbReference type="Pfam" id="PF00892">
    <property type="entry name" value="EamA"/>
    <property type="match status" value="1"/>
</dbReference>
<feature type="transmembrane region" description="Helical" evidence="6">
    <location>
        <begin position="12"/>
        <end position="34"/>
    </location>
</feature>
<feature type="transmembrane region" description="Helical" evidence="6">
    <location>
        <begin position="40"/>
        <end position="62"/>
    </location>
</feature>
<feature type="domain" description="EamA" evidence="7">
    <location>
        <begin position="13"/>
        <end position="153"/>
    </location>
</feature>
<feature type="transmembrane region" description="Helical" evidence="6">
    <location>
        <begin position="187"/>
        <end position="210"/>
    </location>
</feature>
<dbReference type="AlphaFoldDB" id="A0A9E7FDU8"/>
<evidence type="ECO:0000256" key="6">
    <source>
        <dbReference type="RuleBase" id="RU363077"/>
    </source>
</evidence>
<keyword evidence="5 6" id="KW-0472">Membrane</keyword>
<dbReference type="OrthoDB" id="1728340at2759"/>
<dbReference type="SUPFAM" id="SSF103481">
    <property type="entry name" value="Multidrug resistance efflux transporter EmrE"/>
    <property type="match status" value="2"/>
</dbReference>
<evidence type="ECO:0000259" key="7">
    <source>
        <dbReference type="Pfam" id="PF00892"/>
    </source>
</evidence>
<evidence type="ECO:0000313" key="8">
    <source>
        <dbReference type="EMBL" id="URD92088.1"/>
    </source>
</evidence>
<feature type="transmembrane region" description="Helical" evidence="6">
    <location>
        <begin position="330"/>
        <end position="349"/>
    </location>
</feature>
<feature type="transmembrane region" description="Helical" evidence="6">
    <location>
        <begin position="137"/>
        <end position="155"/>
    </location>
</feature>
<evidence type="ECO:0000256" key="5">
    <source>
        <dbReference type="ARBA" id="ARBA00023136"/>
    </source>
</evidence>
<dbReference type="GO" id="GO:0022857">
    <property type="term" value="F:transmembrane transporter activity"/>
    <property type="evidence" value="ECO:0007669"/>
    <property type="project" value="InterPro"/>
</dbReference>
<dbReference type="InterPro" id="IPR030184">
    <property type="entry name" value="WAT1-related"/>
</dbReference>